<comment type="similarity">
    <text evidence="1">Belongs to the ABC transporter superfamily.</text>
</comment>
<gene>
    <name evidence="5" type="ORF">MNBD_PLANCTO03-1234</name>
</gene>
<organism evidence="5">
    <name type="scientific">hydrothermal vent metagenome</name>
    <dbReference type="NCBI Taxonomy" id="652676"/>
    <lineage>
        <taxon>unclassified sequences</taxon>
        <taxon>metagenomes</taxon>
        <taxon>ecological metagenomes</taxon>
    </lineage>
</organism>
<evidence type="ECO:0000256" key="2">
    <source>
        <dbReference type="ARBA" id="ARBA00022448"/>
    </source>
</evidence>
<dbReference type="AlphaFoldDB" id="A0A3B1DPR0"/>
<proteinExistence type="inferred from homology"/>
<dbReference type="InterPro" id="IPR050153">
    <property type="entry name" value="Metal_Ion_Import_ABC"/>
</dbReference>
<evidence type="ECO:0000256" key="1">
    <source>
        <dbReference type="ARBA" id="ARBA00005417"/>
    </source>
</evidence>
<evidence type="ECO:0000259" key="4">
    <source>
        <dbReference type="Pfam" id="PF00005"/>
    </source>
</evidence>
<dbReference type="SUPFAM" id="SSF52540">
    <property type="entry name" value="P-loop containing nucleoside triphosphate hydrolases"/>
    <property type="match status" value="1"/>
</dbReference>
<dbReference type="EMBL" id="UOGK01000162">
    <property type="protein sequence ID" value="VAX38843.1"/>
    <property type="molecule type" value="Genomic_DNA"/>
</dbReference>
<dbReference type="InterPro" id="IPR027417">
    <property type="entry name" value="P-loop_NTPase"/>
</dbReference>
<dbReference type="Pfam" id="PF00005">
    <property type="entry name" value="ABC_tran"/>
    <property type="match status" value="1"/>
</dbReference>
<protein>
    <recommendedName>
        <fullName evidence="4">ABC transporter domain-containing protein</fullName>
    </recommendedName>
</protein>
<evidence type="ECO:0000256" key="3">
    <source>
        <dbReference type="SAM" id="MobiDB-lite"/>
    </source>
</evidence>
<feature type="compositionally biased region" description="Basic and acidic residues" evidence="3">
    <location>
        <begin position="140"/>
        <end position="149"/>
    </location>
</feature>
<dbReference type="PANTHER" id="PTHR42734:SF17">
    <property type="entry name" value="METAL TRANSPORT SYSTEM ATP-BINDING PROTEIN TM_0124-RELATED"/>
    <property type="match status" value="1"/>
</dbReference>
<dbReference type="PANTHER" id="PTHR42734">
    <property type="entry name" value="METAL TRANSPORT SYSTEM ATP-BINDING PROTEIN TM_0124-RELATED"/>
    <property type="match status" value="1"/>
</dbReference>
<name>A0A3B1DPR0_9ZZZZ</name>
<dbReference type="GO" id="GO:0016887">
    <property type="term" value="F:ATP hydrolysis activity"/>
    <property type="evidence" value="ECO:0007669"/>
    <property type="project" value="InterPro"/>
</dbReference>
<evidence type="ECO:0000313" key="5">
    <source>
        <dbReference type="EMBL" id="VAX38843.1"/>
    </source>
</evidence>
<dbReference type="GO" id="GO:0005524">
    <property type="term" value="F:ATP binding"/>
    <property type="evidence" value="ECO:0007669"/>
    <property type="project" value="InterPro"/>
</dbReference>
<sequence>MSGGQLQRAMIARALAAQPRLLVLDEPTIGIDAAGQQQFAEMLELVQNRLGVTIVIVTHDLRTVAAGCDRVACLHRTLHAHVSPEGLTPAVLAEVFRHEVEGIFGSVHIDAHTAADCDDPTHESAHAPGHARTPGPCGCDRPESTEDDS</sequence>
<keyword evidence="2" id="KW-0813">Transport</keyword>
<dbReference type="Gene3D" id="3.40.50.300">
    <property type="entry name" value="P-loop containing nucleotide triphosphate hydrolases"/>
    <property type="match status" value="1"/>
</dbReference>
<feature type="domain" description="ABC transporter" evidence="4">
    <location>
        <begin position="1"/>
        <end position="28"/>
    </location>
</feature>
<feature type="region of interest" description="Disordered" evidence="3">
    <location>
        <begin position="118"/>
        <end position="149"/>
    </location>
</feature>
<accession>A0A3B1DPR0</accession>
<reference evidence="5" key="1">
    <citation type="submission" date="2018-06" db="EMBL/GenBank/DDBJ databases">
        <authorList>
            <person name="Zhirakovskaya E."/>
        </authorList>
    </citation>
    <scope>NUCLEOTIDE SEQUENCE</scope>
</reference>
<dbReference type="InterPro" id="IPR003439">
    <property type="entry name" value="ABC_transporter-like_ATP-bd"/>
</dbReference>